<sequence length="236" mass="26465">MLMNTFDPMLTECGPARGGRHRRAILGMADITELQPLAVARDGELVMIFVRRPVQAQMTDGRSAVRLNSMWHWQMSIRALISSRKLRYGLPNVHLQRSIRGGMKFHTGAVGHLRCSANFTIIATSQPLRTLAQRYTPIYAGSILERPFIHLSRNRSSDEQNRTALLWKLLAASRFGVSPTQLQLLRAERRSLRIVDATLLTRHMPCYTMPGPGFARILPSAPGVNIVFTANGMHTP</sequence>
<evidence type="ECO:0000313" key="1">
    <source>
        <dbReference type="EMBL" id="OBZ69729.1"/>
    </source>
</evidence>
<protein>
    <submittedName>
        <fullName evidence="1">Uncharacterized protein</fullName>
    </submittedName>
</protein>
<gene>
    <name evidence="1" type="ORF">A0H81_10427</name>
</gene>
<accession>A0A1C7M0A5</accession>
<dbReference type="AlphaFoldDB" id="A0A1C7M0A5"/>
<keyword evidence="2" id="KW-1185">Reference proteome</keyword>
<organism evidence="1 2">
    <name type="scientific">Grifola frondosa</name>
    <name type="common">Maitake</name>
    <name type="synonym">Polyporus frondosus</name>
    <dbReference type="NCBI Taxonomy" id="5627"/>
    <lineage>
        <taxon>Eukaryota</taxon>
        <taxon>Fungi</taxon>
        <taxon>Dikarya</taxon>
        <taxon>Basidiomycota</taxon>
        <taxon>Agaricomycotina</taxon>
        <taxon>Agaricomycetes</taxon>
        <taxon>Polyporales</taxon>
        <taxon>Grifolaceae</taxon>
        <taxon>Grifola</taxon>
    </lineage>
</organism>
<dbReference type="EMBL" id="LUGG01000015">
    <property type="protein sequence ID" value="OBZ69729.1"/>
    <property type="molecule type" value="Genomic_DNA"/>
</dbReference>
<proteinExistence type="predicted"/>
<evidence type="ECO:0000313" key="2">
    <source>
        <dbReference type="Proteomes" id="UP000092993"/>
    </source>
</evidence>
<reference evidence="1 2" key="1">
    <citation type="submission" date="2016-03" db="EMBL/GenBank/DDBJ databases">
        <title>Whole genome sequencing of Grifola frondosa 9006-11.</title>
        <authorList>
            <person name="Min B."/>
            <person name="Park H."/>
            <person name="Kim J.-G."/>
            <person name="Cho H."/>
            <person name="Oh Y.-L."/>
            <person name="Kong W.-S."/>
            <person name="Choi I.-G."/>
        </authorList>
    </citation>
    <scope>NUCLEOTIDE SEQUENCE [LARGE SCALE GENOMIC DNA]</scope>
    <source>
        <strain evidence="1 2">9006-11</strain>
    </source>
</reference>
<name>A0A1C7M0A5_GRIFR</name>
<comment type="caution">
    <text evidence="1">The sequence shown here is derived from an EMBL/GenBank/DDBJ whole genome shotgun (WGS) entry which is preliminary data.</text>
</comment>
<dbReference type="Proteomes" id="UP000092993">
    <property type="component" value="Unassembled WGS sequence"/>
</dbReference>